<evidence type="ECO:0000313" key="3">
    <source>
        <dbReference type="Proteomes" id="UP000501130"/>
    </source>
</evidence>
<dbReference type="EMBL" id="CP053084">
    <property type="protein sequence ID" value="QJR29398.1"/>
    <property type="molecule type" value="Genomic_DNA"/>
</dbReference>
<dbReference type="PANTHER" id="PTHR35399:SF2">
    <property type="entry name" value="DUF839 DOMAIN-CONTAINING PROTEIN"/>
    <property type="match status" value="1"/>
</dbReference>
<name>A0ABX6N4R8_9BURK</name>
<keyword evidence="3" id="KW-1185">Reference proteome</keyword>
<dbReference type="Gene3D" id="2.130.10.10">
    <property type="entry name" value="YVTN repeat-like/Quinoprotein amine dehydrogenase"/>
    <property type="match status" value="1"/>
</dbReference>
<proteinExistence type="predicted"/>
<dbReference type="Proteomes" id="UP000501130">
    <property type="component" value="Chromosome"/>
</dbReference>
<sequence>MAGMHNELRAIERQGLSRRVFLRNMLLTAGSISAAQWLTACGGGSSGTSSSGVAPSGSGAPRTSPFASMGPLLPPDANGIQLPAGFTSRVVAVFNEPPLPSQPDFRWHSDPDGGAVFATEDGGWIYVSNSEARDATTAFGQIPAELSAIRRLASRDSLMALSPITNAISGLVNTLLPGGIPLLLPFAGGASALRFDQGGNLIDAYPVQRNTSTNCSGAATPWGTWINGEEILDGYMFECSPLRNGGEPIRLDRFGRKAHEQVAFDVERRAIYHTEDITGEDRFYRNIYTENEWPRNGRPDLTRGKLQVLSVPAGIDAARQGPTPIVWLDAIDDGRPQADVYLAESTIFAGNEGVWFVNGFVYFSTKVDSNVWAIDVARGTIESIYDPTDGPIGSPVDPAEPKMMGVDNLSMTLDGEMIVVEDGGDMRAMVLLPDRSTIPLLRLPGDAGGTEVTGPAFSPDGRRLYVSNQRALRNGETVSFGQGGVLYEITMPFSVRVNPPMARAMPSA</sequence>
<protein>
    <submittedName>
        <fullName evidence="2">DUF839 domain-containing protein</fullName>
    </submittedName>
</protein>
<dbReference type="PANTHER" id="PTHR35399">
    <property type="entry name" value="SLR8030 PROTEIN"/>
    <property type="match status" value="1"/>
</dbReference>
<dbReference type="InterPro" id="IPR008557">
    <property type="entry name" value="PhoX"/>
</dbReference>
<feature type="region of interest" description="Disordered" evidence="1">
    <location>
        <begin position="45"/>
        <end position="72"/>
    </location>
</feature>
<accession>A0ABX6N4R8</accession>
<dbReference type="InterPro" id="IPR015943">
    <property type="entry name" value="WD40/YVTN_repeat-like_dom_sf"/>
</dbReference>
<evidence type="ECO:0000313" key="2">
    <source>
        <dbReference type="EMBL" id="QJR29398.1"/>
    </source>
</evidence>
<gene>
    <name evidence="2" type="ORF">HKT17_06560</name>
</gene>
<organism evidence="2 3">
    <name type="scientific">Limnobacter profundi</name>
    <dbReference type="NCBI Taxonomy" id="2732163"/>
    <lineage>
        <taxon>Bacteria</taxon>
        <taxon>Pseudomonadati</taxon>
        <taxon>Pseudomonadota</taxon>
        <taxon>Betaproteobacteria</taxon>
        <taxon>Burkholderiales</taxon>
        <taxon>Burkholderiaceae</taxon>
        <taxon>Limnobacter</taxon>
    </lineage>
</organism>
<dbReference type="Pfam" id="PF05787">
    <property type="entry name" value="PhoX"/>
    <property type="match status" value="1"/>
</dbReference>
<evidence type="ECO:0000256" key="1">
    <source>
        <dbReference type="SAM" id="MobiDB-lite"/>
    </source>
</evidence>
<feature type="compositionally biased region" description="Low complexity" evidence="1">
    <location>
        <begin position="47"/>
        <end position="59"/>
    </location>
</feature>
<dbReference type="SUPFAM" id="SSF63825">
    <property type="entry name" value="YWTD domain"/>
    <property type="match status" value="1"/>
</dbReference>
<reference evidence="2 3" key="1">
    <citation type="submission" date="2020-05" db="EMBL/GenBank/DDBJ databases">
        <title>Compete genome of Limnobacter sp. SAORIC-580.</title>
        <authorList>
            <person name="Song J."/>
            <person name="Cho J.-C."/>
        </authorList>
    </citation>
    <scope>NUCLEOTIDE SEQUENCE [LARGE SCALE GENOMIC DNA]</scope>
    <source>
        <strain evidence="2 3">SAORIC-580</strain>
    </source>
</reference>